<evidence type="ECO:0000256" key="1">
    <source>
        <dbReference type="SAM" id="MobiDB-lite"/>
    </source>
</evidence>
<protein>
    <submittedName>
        <fullName evidence="2">Stathmin domain containing 1</fullName>
    </submittedName>
</protein>
<feature type="region of interest" description="Disordered" evidence="1">
    <location>
        <begin position="1"/>
        <end position="46"/>
    </location>
</feature>
<dbReference type="PANTHER" id="PTHR10104:SF20">
    <property type="entry name" value="STATHMIN DOMAIN-CONTAINING PROTEIN 1"/>
    <property type="match status" value="1"/>
</dbReference>
<keyword evidence="3" id="KW-1185">Reference proteome</keyword>
<evidence type="ECO:0000313" key="2">
    <source>
        <dbReference type="Ensembl" id="ENSVURP00010003209.1"/>
    </source>
</evidence>
<feature type="compositionally biased region" description="Basic and acidic residues" evidence="1">
    <location>
        <begin position="8"/>
        <end position="23"/>
    </location>
</feature>
<organism evidence="2 3">
    <name type="scientific">Vombatus ursinus</name>
    <name type="common">Common wombat</name>
    <dbReference type="NCBI Taxonomy" id="29139"/>
    <lineage>
        <taxon>Eukaryota</taxon>
        <taxon>Metazoa</taxon>
        <taxon>Chordata</taxon>
        <taxon>Craniata</taxon>
        <taxon>Vertebrata</taxon>
        <taxon>Euteleostomi</taxon>
        <taxon>Mammalia</taxon>
        <taxon>Metatheria</taxon>
        <taxon>Diprotodontia</taxon>
        <taxon>Vombatidae</taxon>
        <taxon>Vombatus</taxon>
    </lineage>
</organism>
<reference evidence="3" key="1">
    <citation type="submission" date="2018-12" db="EMBL/GenBank/DDBJ databases">
        <authorList>
            <person name="Yazar S."/>
        </authorList>
    </citation>
    <scope>NUCLEOTIDE SEQUENCE [LARGE SCALE GENOMIC DNA]</scope>
</reference>
<feature type="compositionally biased region" description="Basic and acidic residues" evidence="1">
    <location>
        <begin position="176"/>
        <end position="189"/>
    </location>
</feature>
<dbReference type="InterPro" id="IPR000956">
    <property type="entry name" value="Stathmin_fam"/>
</dbReference>
<gene>
    <name evidence="2" type="primary">STMND1</name>
</gene>
<reference evidence="2" key="3">
    <citation type="submission" date="2025-09" db="UniProtKB">
        <authorList>
            <consortium name="Ensembl"/>
        </authorList>
    </citation>
    <scope>IDENTIFICATION</scope>
</reference>
<dbReference type="OMA" id="APKKGWE"/>
<dbReference type="GO" id="GO:0031110">
    <property type="term" value="P:regulation of microtubule polymerization or depolymerization"/>
    <property type="evidence" value="ECO:0007669"/>
    <property type="project" value="InterPro"/>
</dbReference>
<accession>A0A4X2JUH7</accession>
<dbReference type="GeneTree" id="ENSGT01030000234597"/>
<dbReference type="STRING" id="29139.ENSVURP00010003209"/>
<dbReference type="AlphaFoldDB" id="A0A4X2JUH7"/>
<dbReference type="PANTHER" id="PTHR10104">
    <property type="entry name" value="STATHMIN"/>
    <property type="match status" value="1"/>
</dbReference>
<reference evidence="2" key="2">
    <citation type="submission" date="2025-08" db="UniProtKB">
        <authorList>
            <consortium name="Ensembl"/>
        </authorList>
    </citation>
    <scope>IDENTIFICATION</scope>
</reference>
<dbReference type="PROSITE" id="PS51663">
    <property type="entry name" value="STATHMIN_3"/>
    <property type="match status" value="1"/>
</dbReference>
<dbReference type="Proteomes" id="UP000314987">
    <property type="component" value="Unassembled WGS sequence"/>
</dbReference>
<evidence type="ECO:0000313" key="3">
    <source>
        <dbReference type="Proteomes" id="UP000314987"/>
    </source>
</evidence>
<dbReference type="Ensembl" id="ENSVURT00010003634.1">
    <property type="protein sequence ID" value="ENSVURP00010003209.1"/>
    <property type="gene ID" value="ENSVURG00010002576.1"/>
</dbReference>
<feature type="region of interest" description="Disordered" evidence="1">
    <location>
        <begin position="176"/>
        <end position="249"/>
    </location>
</feature>
<proteinExistence type="predicted"/>
<sequence length="279" mass="31175">MGCGASKPVEEQRTVPEPKKGWEEGSEVDIGESHIPVNVGPWDGSARSKSIMDNEFGLEDGVLMGSLPGTILENSPPLDKKNEEVKTEPMINGLIDTSQHFQSRERPKSSDILEELFIQGIMQSQSKVFRNGESYNVMVSTDEKPLMKPPARLEKLKTKRETNGFTIRNIDEKMKAADERRKVKSEEMKKRLRSERPLPPIVPSSTAKLSEDDTPFAKGFDATGSSVFHPSAMETRRQVKRKKSIGKGNMASSEINQSYEVFGVVESDVHYNTPNDVFC</sequence>
<name>A0A4X2JUH7_VOMUR</name>